<proteinExistence type="inferred from homology"/>
<dbReference type="SUPFAM" id="SSF53807">
    <property type="entry name" value="Helical backbone' metal receptor"/>
    <property type="match status" value="1"/>
</dbReference>
<name>A0ABY3ZZH5_9STAP</name>
<evidence type="ECO:0000256" key="3">
    <source>
        <dbReference type="ARBA" id="ARBA00022448"/>
    </source>
</evidence>
<evidence type="ECO:0000256" key="5">
    <source>
        <dbReference type="SAM" id="SignalP"/>
    </source>
</evidence>
<reference evidence="7" key="2">
    <citation type="submission" date="2022-04" db="EMBL/GenBank/DDBJ databases">
        <title>Antimicrobial genetic elements in methicillin-resistant Macrococcus armenti.</title>
        <authorList>
            <person name="Keller J.E."/>
            <person name="Schwendener S."/>
            <person name="Pantucek R."/>
            <person name="Perreten V."/>
        </authorList>
    </citation>
    <scope>NUCLEOTIDE SEQUENCE</scope>
    <source>
        <strain evidence="7">CCM 2609</strain>
    </source>
</reference>
<organism evidence="7 8">
    <name type="scientific">Macrococcus armenti</name>
    <dbReference type="NCBI Taxonomy" id="2875764"/>
    <lineage>
        <taxon>Bacteria</taxon>
        <taxon>Bacillati</taxon>
        <taxon>Bacillota</taxon>
        <taxon>Bacilli</taxon>
        <taxon>Bacillales</taxon>
        <taxon>Staphylococcaceae</taxon>
        <taxon>Macrococcus</taxon>
    </lineage>
</organism>
<keyword evidence="8" id="KW-1185">Reference proteome</keyword>
<accession>A0ABY3ZZH5</accession>
<dbReference type="Pfam" id="PF01497">
    <property type="entry name" value="Peripla_BP_2"/>
    <property type="match status" value="1"/>
</dbReference>
<feature type="chain" id="PRO_5046014369" evidence="5">
    <location>
        <begin position="19"/>
        <end position="346"/>
    </location>
</feature>
<dbReference type="PROSITE" id="PS50983">
    <property type="entry name" value="FE_B12_PBP"/>
    <property type="match status" value="1"/>
</dbReference>
<evidence type="ECO:0000313" key="8">
    <source>
        <dbReference type="Proteomes" id="UP000830343"/>
    </source>
</evidence>
<dbReference type="EMBL" id="CP094348">
    <property type="protein sequence ID" value="UOB20378.1"/>
    <property type="molecule type" value="Genomic_DNA"/>
</dbReference>
<dbReference type="InterPro" id="IPR051313">
    <property type="entry name" value="Bact_iron-sidero_bind"/>
</dbReference>
<evidence type="ECO:0000256" key="4">
    <source>
        <dbReference type="ARBA" id="ARBA00022729"/>
    </source>
</evidence>
<sequence>MKRIIGLIITLSLILVLAACGGTKDSSKTDDNKSGGSDDKAETVKIDNKYKLMGEKEDGSDAKDVSETVEVTKNPKNVAVFDYGTLTTLKEIGADENVKGMPKGEGNRSLPEFLKDYKDDKYVNLGSLKEPNFEKLAEMQPDLILISARQANQKVMDEMKKAAPKAQIVYVGADDKNYIDSIKVNTENIGKIFGKEKETEKLVADLDKKIEEVKAMTEKSDKKGLFVLANEGELSVFGKGGRFGFIHDVLGVKETDENITTKGHGQVINFEYINKKNPDIIFAMDRGVAVGGKSSAEQALSNDVIKNVNAIKDNKIVEVDPYLWYFSSGGAVTTVKQIEEVEKAYK</sequence>
<evidence type="ECO:0000259" key="6">
    <source>
        <dbReference type="PROSITE" id="PS50983"/>
    </source>
</evidence>
<evidence type="ECO:0000256" key="1">
    <source>
        <dbReference type="ARBA" id="ARBA00004196"/>
    </source>
</evidence>
<dbReference type="Gene3D" id="3.40.50.1980">
    <property type="entry name" value="Nitrogenase molybdenum iron protein domain"/>
    <property type="match status" value="2"/>
</dbReference>
<dbReference type="Proteomes" id="UP000830343">
    <property type="component" value="Chromosome"/>
</dbReference>
<dbReference type="PROSITE" id="PS51257">
    <property type="entry name" value="PROKAR_LIPOPROTEIN"/>
    <property type="match status" value="1"/>
</dbReference>
<dbReference type="CDD" id="cd01140">
    <property type="entry name" value="FatB"/>
    <property type="match status" value="1"/>
</dbReference>
<evidence type="ECO:0000256" key="2">
    <source>
        <dbReference type="ARBA" id="ARBA00008814"/>
    </source>
</evidence>
<gene>
    <name evidence="7" type="ORF">MRZ06_10395</name>
</gene>
<comment type="similarity">
    <text evidence="2">Belongs to the bacterial solute-binding protein 8 family.</text>
</comment>
<protein>
    <submittedName>
        <fullName evidence="7">Siderophore ABC transporter substrate-binding protein</fullName>
    </submittedName>
</protein>
<keyword evidence="4 5" id="KW-0732">Signal</keyword>
<reference evidence="7" key="1">
    <citation type="submission" date="2022-03" db="EMBL/GenBank/DDBJ databases">
        <authorList>
            <person name="Vrbovska V."/>
            <person name="Kovarovic V."/>
            <person name="Botka T."/>
            <person name="Pantucek R."/>
        </authorList>
    </citation>
    <scope>NUCLEOTIDE SEQUENCE</scope>
    <source>
        <strain evidence="7">CCM 2609</strain>
    </source>
</reference>
<dbReference type="PANTHER" id="PTHR30532">
    <property type="entry name" value="IRON III DICITRATE-BINDING PERIPLASMIC PROTEIN"/>
    <property type="match status" value="1"/>
</dbReference>
<keyword evidence="3" id="KW-0813">Transport</keyword>
<feature type="signal peptide" evidence="5">
    <location>
        <begin position="1"/>
        <end position="18"/>
    </location>
</feature>
<dbReference type="InterPro" id="IPR033870">
    <property type="entry name" value="FatB"/>
</dbReference>
<evidence type="ECO:0000313" key="7">
    <source>
        <dbReference type="EMBL" id="UOB20378.1"/>
    </source>
</evidence>
<comment type="subcellular location">
    <subcellularLocation>
        <location evidence="1">Cell envelope</location>
    </subcellularLocation>
</comment>
<dbReference type="PANTHER" id="PTHR30532:SF28">
    <property type="entry name" value="PETROBACTIN-BINDING PROTEIN YCLQ"/>
    <property type="match status" value="1"/>
</dbReference>
<dbReference type="InterPro" id="IPR002491">
    <property type="entry name" value="ABC_transptr_periplasmic_BD"/>
</dbReference>
<feature type="domain" description="Fe/B12 periplasmic-binding" evidence="6">
    <location>
        <begin position="77"/>
        <end position="346"/>
    </location>
</feature>
<dbReference type="RefSeq" id="WP_243365743.1">
    <property type="nucleotide sequence ID" value="NZ_CP094348.1"/>
</dbReference>